<dbReference type="InterPro" id="IPR036249">
    <property type="entry name" value="Thioredoxin-like_sf"/>
</dbReference>
<dbReference type="SUPFAM" id="SSF52833">
    <property type="entry name" value="Thioredoxin-like"/>
    <property type="match status" value="1"/>
</dbReference>
<dbReference type="PROSITE" id="PS00194">
    <property type="entry name" value="THIOREDOXIN_1"/>
    <property type="match status" value="1"/>
</dbReference>
<gene>
    <name evidence="2" type="ORF">ACFQ4L_02760</name>
</gene>
<evidence type="ECO:0000313" key="3">
    <source>
        <dbReference type="Proteomes" id="UP001597244"/>
    </source>
</evidence>
<organism evidence="2 3">
    <name type="scientific">Lapidilactobacillus mulanensis</name>
    <dbReference type="NCBI Taxonomy" id="2485999"/>
    <lineage>
        <taxon>Bacteria</taxon>
        <taxon>Bacillati</taxon>
        <taxon>Bacillota</taxon>
        <taxon>Bacilli</taxon>
        <taxon>Lactobacillales</taxon>
        <taxon>Lactobacillaceae</taxon>
        <taxon>Lapidilactobacillus</taxon>
    </lineage>
</organism>
<sequence length="127" mass="14841">MIRRTLSVIGVLGVVFGISCFFMKNQVNQRNYVDLSVRDPEVIVFYKDTCPTCQKMYPKIYIKSLSRLKVAQFVNMDAKKNHQYIKEYKLKKVPTVINTKTKLRYAGVDLRKIDQVIISSNKNKIHH</sequence>
<dbReference type="RefSeq" id="WP_125576381.1">
    <property type="nucleotide sequence ID" value="NZ_JBHTOF010000022.1"/>
</dbReference>
<dbReference type="Gene3D" id="3.40.30.10">
    <property type="entry name" value="Glutaredoxin"/>
    <property type="match status" value="1"/>
</dbReference>
<reference evidence="3" key="1">
    <citation type="journal article" date="2019" name="Int. J. Syst. Evol. Microbiol.">
        <title>The Global Catalogue of Microorganisms (GCM) 10K type strain sequencing project: providing services to taxonomists for standard genome sequencing and annotation.</title>
        <authorList>
            <consortium name="The Broad Institute Genomics Platform"/>
            <consortium name="The Broad Institute Genome Sequencing Center for Infectious Disease"/>
            <person name="Wu L."/>
            <person name="Ma J."/>
        </authorList>
    </citation>
    <scope>NUCLEOTIDE SEQUENCE [LARGE SCALE GENOMIC DNA]</scope>
    <source>
        <strain evidence="3">CCM 8951</strain>
    </source>
</reference>
<protein>
    <submittedName>
        <fullName evidence="2">Thioredoxin family protein</fullName>
    </submittedName>
</protein>
<dbReference type="Proteomes" id="UP001597244">
    <property type="component" value="Unassembled WGS sequence"/>
</dbReference>
<proteinExistence type="predicted"/>
<evidence type="ECO:0000313" key="2">
    <source>
        <dbReference type="EMBL" id="MFD1465012.1"/>
    </source>
</evidence>
<feature type="domain" description="Thioredoxin" evidence="1">
    <location>
        <begin position="38"/>
        <end position="100"/>
    </location>
</feature>
<dbReference type="CDD" id="cd02947">
    <property type="entry name" value="TRX_family"/>
    <property type="match status" value="1"/>
</dbReference>
<keyword evidence="3" id="KW-1185">Reference proteome</keyword>
<dbReference type="InterPro" id="IPR017937">
    <property type="entry name" value="Thioredoxin_CS"/>
</dbReference>
<dbReference type="InterPro" id="IPR013766">
    <property type="entry name" value="Thioredoxin_domain"/>
</dbReference>
<evidence type="ECO:0000259" key="1">
    <source>
        <dbReference type="Pfam" id="PF00085"/>
    </source>
</evidence>
<dbReference type="PROSITE" id="PS51257">
    <property type="entry name" value="PROKAR_LIPOPROTEIN"/>
    <property type="match status" value="1"/>
</dbReference>
<accession>A0ABW4DLY8</accession>
<comment type="caution">
    <text evidence="2">The sequence shown here is derived from an EMBL/GenBank/DDBJ whole genome shotgun (WGS) entry which is preliminary data.</text>
</comment>
<dbReference type="Pfam" id="PF00085">
    <property type="entry name" value="Thioredoxin"/>
    <property type="match status" value="1"/>
</dbReference>
<name>A0ABW4DLY8_9LACO</name>
<dbReference type="EMBL" id="JBHTOF010000022">
    <property type="protein sequence ID" value="MFD1465012.1"/>
    <property type="molecule type" value="Genomic_DNA"/>
</dbReference>